<keyword evidence="1" id="KW-1133">Transmembrane helix</keyword>
<organism evidence="3 4">
    <name type="scientific">Ancylomarina longa</name>
    <dbReference type="NCBI Taxonomy" id="2487017"/>
    <lineage>
        <taxon>Bacteria</taxon>
        <taxon>Pseudomonadati</taxon>
        <taxon>Bacteroidota</taxon>
        <taxon>Bacteroidia</taxon>
        <taxon>Marinilabiliales</taxon>
        <taxon>Marinifilaceae</taxon>
        <taxon>Ancylomarina</taxon>
    </lineage>
</organism>
<gene>
    <name evidence="3" type="ORF">DLK05_05080</name>
</gene>
<feature type="domain" description="Outer membrane protein beta-barrel" evidence="2">
    <location>
        <begin position="218"/>
        <end position="412"/>
    </location>
</feature>
<dbReference type="OrthoDB" id="1113942at2"/>
<evidence type="ECO:0000259" key="2">
    <source>
        <dbReference type="Pfam" id="PF13568"/>
    </source>
</evidence>
<dbReference type="AlphaFoldDB" id="A0A434AXD3"/>
<evidence type="ECO:0000256" key="1">
    <source>
        <dbReference type="SAM" id="Phobius"/>
    </source>
</evidence>
<name>A0A434AXD3_9BACT</name>
<dbReference type="Pfam" id="PF13568">
    <property type="entry name" value="OMP_b-brl_2"/>
    <property type="match status" value="1"/>
</dbReference>
<feature type="transmembrane region" description="Helical" evidence="1">
    <location>
        <begin position="44"/>
        <end position="64"/>
    </location>
</feature>
<keyword evidence="4" id="KW-1185">Reference proteome</keyword>
<evidence type="ECO:0000313" key="4">
    <source>
        <dbReference type="Proteomes" id="UP000282985"/>
    </source>
</evidence>
<accession>A0A434AXD3</accession>
<dbReference type="Proteomes" id="UP000282985">
    <property type="component" value="Unassembled WGS sequence"/>
</dbReference>
<evidence type="ECO:0000313" key="3">
    <source>
        <dbReference type="EMBL" id="RUT79191.1"/>
    </source>
</evidence>
<reference evidence="3 4" key="1">
    <citation type="submission" date="2018-11" db="EMBL/GenBank/DDBJ databases">
        <title>Parancylomarina longa gen. nov., sp. nov., isolated from sediments of southern Okinawa.</title>
        <authorList>
            <person name="Fu T."/>
        </authorList>
    </citation>
    <scope>NUCLEOTIDE SEQUENCE [LARGE SCALE GENOMIC DNA]</scope>
    <source>
        <strain evidence="3 4">T3-2 S1-C</strain>
    </source>
</reference>
<keyword evidence="1" id="KW-0812">Transmembrane</keyword>
<proteinExistence type="predicted"/>
<sequence length="438" mass="48563">MLEDKNHIDSLFADGLKDLSVQPNPEVWNAINSKLMGQRRKKRMLLWFASAAMAASLLLLFSIANRSLMPLSPVGKPDMKVASIAGKTSHDSLPINKTEVHAVNADVQKQVVETKKINSEINTSKTERKMANVSEDTYPEKWTFTRLAKPLTTSRIANKNMHLPDKLATNSLKREKIIPDITELERQQIESNLMAMNQHKKEDAPKNKWAVLGQLSTAYSNEKSAQSASNGIISLGGGLKVNYAINRKLAVQTGVMYNQFGQDFSSSLHGDYAMDNGGNPDNNETNIKVIPAQTEAGPIALSSGSQLDYATADNTYATSGSDILQTFETVEIPFLIRYNISQRKVGIFVSGGLSTNWIVGNAVYQISNGKTKIGKIEDIRSTNFSSQVGLGFEFKLNDKIHFGLEPSLKYYINSISKRKAYDYKPYSIGIFTGIRYDF</sequence>
<comment type="caution">
    <text evidence="3">The sequence shown here is derived from an EMBL/GenBank/DDBJ whole genome shotgun (WGS) entry which is preliminary data.</text>
</comment>
<keyword evidence="1" id="KW-0472">Membrane</keyword>
<dbReference type="InterPro" id="IPR025665">
    <property type="entry name" value="Beta-barrel_OMP_2"/>
</dbReference>
<dbReference type="RefSeq" id="WP_127342915.1">
    <property type="nucleotide sequence ID" value="NZ_RJJX01000004.1"/>
</dbReference>
<dbReference type="EMBL" id="RJJX01000004">
    <property type="protein sequence ID" value="RUT79191.1"/>
    <property type="molecule type" value="Genomic_DNA"/>
</dbReference>
<protein>
    <submittedName>
        <fullName evidence="3">PorT family protein</fullName>
    </submittedName>
</protein>